<feature type="domain" description="NACHT" evidence="3">
    <location>
        <begin position="79"/>
        <end position="199"/>
    </location>
</feature>
<dbReference type="InterPro" id="IPR007111">
    <property type="entry name" value="NACHT_NTPase"/>
</dbReference>
<keyword evidence="5" id="KW-1185">Reference proteome</keyword>
<sequence length="866" mass="97915">MSFDNPNQVNIGGNANSVVHGDQNNYAYKALRTLAQNAAPNACYDSEQRFPPPNCHEGTRLQILEKLSSQIEDKSKTNSVLWLYGSAGVGKSAIAQHLAEKYAKSGRLGAAFFFSRSDSTRNKIGPLVASIAYQFCQSESPLYTTLAPAITDVIRSNPNIFRSSCESQVEKLIIKACSNIDTVEQENSPNVIIIDGLDECINRAEQDRVLAIVRALISHSASYFSWIILLCSRPEPQIRYGFDDKGFKKHLETFDVNSLDDVNRDIHRYLASKFATLRTKYRRATGREGSSWPGKDVIRKLVARADGQFIFAATVIKYIDVDYEPPQDRLDVILRIYVEQGKSPYSPLDMLYHQILSSCHKWDKVKPLLRLLVTPHHDGPSLDPPNDSLSHYFLWQQAEEMRTWLEARAQVRMQAQALVRAQEALRWAQADVEAREQEAHKWRSLERFSDFLNIPVCKVSTLLIRLHSVLQIPDETDCDIQFVHATFPEFLADPKRSGEFYTPAMSKPEYCDCVATLLLRTLAAFTPSYPLYHIDSFDSNKHSWFQKLNSANWLVAFSCKSWNYYCSKVISPSADLLGKLEKMDVHVIVAISLELHSGLPLDWDDVIRWAKVVFHSDVDKDGLTNYTLQGLRDSRIDAIVEKLEMTMMEVHIAFATTLNNYQARRGMFERIFNIEQWLFSRGRGHDISLGSSLNSMMFPTGLSSALSVLRSLYSSRSRTKRSLIVPREVVAKVSNIIPVVHVIRDDAHAFHRLHVAPHLVRLLLGYVVDGKMPVSDPSQEKDLVCFARVFKQRLAMLSLDLKWSEGSFWLVDTMDRDSTRAILRGSHPTTASHPLACTASSPDSNGSQAAPQSTGMRRARSQSPSY</sequence>
<reference evidence="4 5" key="1">
    <citation type="submission" date="2024-01" db="EMBL/GenBank/DDBJ databases">
        <title>A draft genome for a cacao thread blight-causing isolate of Paramarasmius palmivorus.</title>
        <authorList>
            <person name="Baruah I.K."/>
            <person name="Bukari Y."/>
            <person name="Amoako-Attah I."/>
            <person name="Meinhardt L.W."/>
            <person name="Bailey B.A."/>
            <person name="Cohen S.P."/>
        </authorList>
    </citation>
    <scope>NUCLEOTIDE SEQUENCE [LARGE SCALE GENOMIC DNA]</scope>
    <source>
        <strain evidence="4 5">GH-12</strain>
    </source>
</reference>
<dbReference type="InterPro" id="IPR056884">
    <property type="entry name" value="NPHP3-like_N"/>
</dbReference>
<proteinExistence type="predicted"/>
<organism evidence="4 5">
    <name type="scientific">Paramarasmius palmivorus</name>
    <dbReference type="NCBI Taxonomy" id="297713"/>
    <lineage>
        <taxon>Eukaryota</taxon>
        <taxon>Fungi</taxon>
        <taxon>Dikarya</taxon>
        <taxon>Basidiomycota</taxon>
        <taxon>Agaricomycotina</taxon>
        <taxon>Agaricomycetes</taxon>
        <taxon>Agaricomycetidae</taxon>
        <taxon>Agaricales</taxon>
        <taxon>Marasmiineae</taxon>
        <taxon>Marasmiaceae</taxon>
        <taxon>Paramarasmius</taxon>
    </lineage>
</organism>
<dbReference type="SUPFAM" id="SSF52540">
    <property type="entry name" value="P-loop containing nucleoside triphosphate hydrolases"/>
    <property type="match status" value="1"/>
</dbReference>
<dbReference type="AlphaFoldDB" id="A0AAW0CVY5"/>
<evidence type="ECO:0000256" key="1">
    <source>
        <dbReference type="ARBA" id="ARBA00022737"/>
    </source>
</evidence>
<gene>
    <name evidence="4" type="ORF">VNI00_008679</name>
</gene>
<dbReference type="Proteomes" id="UP001383192">
    <property type="component" value="Unassembled WGS sequence"/>
</dbReference>
<feature type="region of interest" description="Disordered" evidence="2">
    <location>
        <begin position="832"/>
        <end position="866"/>
    </location>
</feature>
<protein>
    <recommendedName>
        <fullName evidence="3">NACHT domain-containing protein</fullName>
    </recommendedName>
</protein>
<keyword evidence="1" id="KW-0677">Repeat</keyword>
<evidence type="ECO:0000259" key="3">
    <source>
        <dbReference type="PROSITE" id="PS50837"/>
    </source>
</evidence>
<dbReference type="PANTHER" id="PTHR10039:SF14">
    <property type="entry name" value="NACHT DOMAIN-CONTAINING PROTEIN"/>
    <property type="match status" value="1"/>
</dbReference>
<dbReference type="PROSITE" id="PS50837">
    <property type="entry name" value="NACHT"/>
    <property type="match status" value="1"/>
</dbReference>
<evidence type="ECO:0000313" key="4">
    <source>
        <dbReference type="EMBL" id="KAK7042942.1"/>
    </source>
</evidence>
<comment type="caution">
    <text evidence="4">The sequence shown here is derived from an EMBL/GenBank/DDBJ whole genome shotgun (WGS) entry which is preliminary data.</text>
</comment>
<dbReference type="EMBL" id="JAYKXP010000030">
    <property type="protein sequence ID" value="KAK7042942.1"/>
    <property type="molecule type" value="Genomic_DNA"/>
</dbReference>
<dbReference type="Gene3D" id="3.40.50.300">
    <property type="entry name" value="P-loop containing nucleotide triphosphate hydrolases"/>
    <property type="match status" value="1"/>
</dbReference>
<accession>A0AAW0CVY5</accession>
<dbReference type="PANTHER" id="PTHR10039">
    <property type="entry name" value="AMELOGENIN"/>
    <property type="match status" value="1"/>
</dbReference>
<evidence type="ECO:0000313" key="5">
    <source>
        <dbReference type="Proteomes" id="UP001383192"/>
    </source>
</evidence>
<evidence type="ECO:0000256" key="2">
    <source>
        <dbReference type="SAM" id="MobiDB-lite"/>
    </source>
</evidence>
<dbReference type="Pfam" id="PF24883">
    <property type="entry name" value="NPHP3_N"/>
    <property type="match status" value="1"/>
</dbReference>
<dbReference type="InterPro" id="IPR027417">
    <property type="entry name" value="P-loop_NTPase"/>
</dbReference>
<name>A0AAW0CVY5_9AGAR</name>